<dbReference type="AlphaFoldDB" id="A0AAD7XU78"/>
<comment type="caution">
    <text evidence="2">The sequence shown here is derived from an EMBL/GenBank/DDBJ whole genome shotgun (WGS) entry which is preliminary data.</text>
</comment>
<sequence length="277" mass="30639">MLLVLVAPAVAVSVNEVSRRIALTGVCVPCAVGAETLEALLGARDAKVLTKPILNVPPVDFEFPAWLHGEWIVRSRFKGYEFSSKIPRERLVANRDIPGFQKLSIAEIADVGADVVFARRYADGKEDKAFNYKATIGAHLSDPDVVTDVAINGPNRATIQLKPGSRNGERLELFTNSRRSQRLNPETFLCSESLRQVTLGGPTLSEPGVPRIVIGEYQHFWTWFYRTDGVVDANLITAAYIEPQDPMFSEVFDAPVVVYAHDLSFSRPSPPSLRMNE</sequence>
<proteinExistence type="predicted"/>
<keyword evidence="3" id="KW-1185">Reference proteome</keyword>
<dbReference type="InterPro" id="IPR049213">
    <property type="entry name" value="DUF6816"/>
</dbReference>
<reference evidence="2" key="1">
    <citation type="submission" date="2023-01" db="EMBL/GenBank/DDBJ databases">
        <title>Metagenome sequencing of chrysophaentin producing Chrysophaeum taylorii.</title>
        <authorList>
            <person name="Davison J."/>
            <person name="Bewley C."/>
        </authorList>
    </citation>
    <scope>NUCLEOTIDE SEQUENCE</scope>
    <source>
        <strain evidence="2">NIES-1699</strain>
    </source>
</reference>
<gene>
    <name evidence="2" type="ORF">CTAYLR_002194</name>
</gene>
<organism evidence="2 3">
    <name type="scientific">Chrysophaeum taylorii</name>
    <dbReference type="NCBI Taxonomy" id="2483200"/>
    <lineage>
        <taxon>Eukaryota</taxon>
        <taxon>Sar</taxon>
        <taxon>Stramenopiles</taxon>
        <taxon>Ochrophyta</taxon>
        <taxon>Pelagophyceae</taxon>
        <taxon>Pelagomonadales</taxon>
        <taxon>Pelagomonadaceae</taxon>
        <taxon>Chrysophaeum</taxon>
    </lineage>
</organism>
<evidence type="ECO:0000259" key="1">
    <source>
        <dbReference type="Pfam" id="PF20670"/>
    </source>
</evidence>
<dbReference type="Proteomes" id="UP001230188">
    <property type="component" value="Unassembled WGS sequence"/>
</dbReference>
<name>A0AAD7XU78_9STRA</name>
<evidence type="ECO:0000313" key="3">
    <source>
        <dbReference type="Proteomes" id="UP001230188"/>
    </source>
</evidence>
<feature type="domain" description="DUF6816" evidence="1">
    <location>
        <begin position="58"/>
        <end position="268"/>
    </location>
</feature>
<accession>A0AAD7XU78</accession>
<protein>
    <recommendedName>
        <fullName evidence="1">DUF6816 domain-containing protein</fullName>
    </recommendedName>
</protein>
<evidence type="ECO:0000313" key="2">
    <source>
        <dbReference type="EMBL" id="KAJ8613512.1"/>
    </source>
</evidence>
<dbReference type="Pfam" id="PF20670">
    <property type="entry name" value="DUF6816"/>
    <property type="match status" value="1"/>
</dbReference>
<dbReference type="EMBL" id="JAQMWT010000028">
    <property type="protein sequence ID" value="KAJ8613512.1"/>
    <property type="molecule type" value="Genomic_DNA"/>
</dbReference>